<dbReference type="Proteomes" id="UP001652504">
    <property type="component" value="Unassembled WGS sequence"/>
</dbReference>
<evidence type="ECO:0000313" key="2">
    <source>
        <dbReference type="EMBL" id="MCV2885783.1"/>
    </source>
</evidence>
<dbReference type="RefSeq" id="WP_263713066.1">
    <property type="nucleotide sequence ID" value="NZ_JAOWKX010000007.1"/>
</dbReference>
<keyword evidence="1" id="KW-0472">Membrane</keyword>
<evidence type="ECO:0000256" key="1">
    <source>
        <dbReference type="SAM" id="Phobius"/>
    </source>
</evidence>
<evidence type="ECO:0000313" key="3">
    <source>
        <dbReference type="Proteomes" id="UP001652504"/>
    </source>
</evidence>
<proteinExistence type="predicted"/>
<protein>
    <submittedName>
        <fullName evidence="2">Uncharacterized protein</fullName>
    </submittedName>
</protein>
<dbReference type="EMBL" id="JAOWKX010000007">
    <property type="protein sequence ID" value="MCV2885783.1"/>
    <property type="molecule type" value="Genomic_DNA"/>
</dbReference>
<keyword evidence="1" id="KW-0812">Transmembrane</keyword>
<accession>A0ABT3AAT8</accession>
<reference evidence="2 3" key="1">
    <citation type="submission" date="2022-10" db="EMBL/GenBank/DDBJ databases">
        <title>Aestuariibacter sp. AA17 isolated from Montipora capitata coral fragment.</title>
        <authorList>
            <person name="Emsley S.A."/>
            <person name="Pfannmuller K.M."/>
            <person name="Loughran R.M."/>
            <person name="Shlafstein M."/>
            <person name="Papke E."/>
            <person name="Saw J.H."/>
            <person name="Ushijima B."/>
            <person name="Videau P."/>
        </authorList>
    </citation>
    <scope>NUCLEOTIDE SEQUENCE [LARGE SCALE GENOMIC DNA]</scope>
    <source>
        <strain evidence="2 3">AA17</strain>
    </source>
</reference>
<keyword evidence="1" id="KW-1133">Transmembrane helix</keyword>
<gene>
    <name evidence="2" type="ORF">OE749_13885</name>
</gene>
<feature type="transmembrane region" description="Helical" evidence="1">
    <location>
        <begin position="18"/>
        <end position="35"/>
    </location>
</feature>
<organism evidence="2 3">
    <name type="scientific">Fluctibacter corallii</name>
    <dbReference type="NCBI Taxonomy" id="2984329"/>
    <lineage>
        <taxon>Bacteria</taxon>
        <taxon>Pseudomonadati</taxon>
        <taxon>Pseudomonadota</taxon>
        <taxon>Gammaproteobacteria</taxon>
        <taxon>Alteromonadales</taxon>
        <taxon>Alteromonadaceae</taxon>
        <taxon>Fluctibacter</taxon>
    </lineage>
</organism>
<comment type="caution">
    <text evidence="2">The sequence shown here is derived from an EMBL/GenBank/DDBJ whole genome shotgun (WGS) entry which is preliminary data.</text>
</comment>
<keyword evidence="3" id="KW-1185">Reference proteome</keyword>
<name>A0ABT3AAT8_9ALTE</name>
<sequence>MDKQERAIESTSGLLKKLVVLIVFVAVIVGFIMYLNDSEPNYKRITMNNLAAQFQKSVTNAHWQWQAEGRPPIVVVITYENTTDTEGALIEKERRPMIMSHLGWPRVEPTSEGCEKTWDMVLNLPLMVEGFKVYGEYYDGVKITGNALDSYCRFRMSVGPYFDYHVYRGDVGKVQS</sequence>